<dbReference type="Gene3D" id="3.40.50.1820">
    <property type="entry name" value="alpha/beta hydrolase"/>
    <property type="match status" value="1"/>
</dbReference>
<evidence type="ECO:0000313" key="2">
    <source>
        <dbReference type="EMBL" id="MFC5021650.1"/>
    </source>
</evidence>
<dbReference type="InterPro" id="IPR029058">
    <property type="entry name" value="AB_hydrolase_fold"/>
</dbReference>
<dbReference type="Pfam" id="PF05448">
    <property type="entry name" value="AXE1"/>
    <property type="match status" value="1"/>
</dbReference>
<dbReference type="InterPro" id="IPR039069">
    <property type="entry name" value="CE7"/>
</dbReference>
<gene>
    <name evidence="2" type="ORF">ACFPM3_05720</name>
</gene>
<feature type="domain" description="Acetyl xylan esterase" evidence="1">
    <location>
        <begin position="1"/>
        <end position="312"/>
    </location>
</feature>
<protein>
    <submittedName>
        <fullName evidence="2">Acetylxylan esterase</fullName>
    </submittedName>
</protein>
<comment type="caution">
    <text evidence="2">The sequence shown here is derived from an EMBL/GenBank/DDBJ whole genome shotgun (WGS) entry which is preliminary data.</text>
</comment>
<name>A0ABV9XBL5_9ACTN</name>
<reference evidence="3" key="1">
    <citation type="journal article" date="2019" name="Int. J. Syst. Evol. Microbiol.">
        <title>The Global Catalogue of Microorganisms (GCM) 10K type strain sequencing project: providing services to taxonomists for standard genome sequencing and annotation.</title>
        <authorList>
            <consortium name="The Broad Institute Genomics Platform"/>
            <consortium name="The Broad Institute Genome Sequencing Center for Infectious Disease"/>
            <person name="Wu L."/>
            <person name="Ma J."/>
        </authorList>
    </citation>
    <scope>NUCLEOTIDE SEQUENCE [LARGE SCALE GENOMIC DNA]</scope>
    <source>
        <strain evidence="3">CGMCC 4.1648</strain>
    </source>
</reference>
<dbReference type="PANTHER" id="PTHR40111:SF1">
    <property type="entry name" value="CEPHALOSPORIN-C DEACETYLASE"/>
    <property type="match status" value="1"/>
</dbReference>
<dbReference type="SUPFAM" id="SSF53474">
    <property type="entry name" value="alpha/beta-Hydrolases"/>
    <property type="match status" value="1"/>
</dbReference>
<dbReference type="PANTHER" id="PTHR40111">
    <property type="entry name" value="CEPHALOSPORIN-C DEACETYLASE"/>
    <property type="match status" value="1"/>
</dbReference>
<proteinExistence type="predicted"/>
<dbReference type="InterPro" id="IPR008391">
    <property type="entry name" value="AXE1_dom"/>
</dbReference>
<dbReference type="RefSeq" id="WP_345693601.1">
    <property type="nucleotide sequence ID" value="NZ_BAABIT010000001.1"/>
</dbReference>
<keyword evidence="3" id="KW-1185">Reference proteome</keyword>
<sequence length="337" mass="36691">MPLTDLGTDDLVGYQPQLTAPNDFDAFWRRTLAEARSYDGTIKAERVTSAHLLHTVEVDDVRFPGWDGEPVAAWLLRPRGTEGPLPVVVTYMGYSGGRGLPTDHLLWSAAGYAQLVVDSRGQGHDTPDRTAGDGTQWAGGFMTRGIDSPENYYYRRLITDCVRAVDAVAGLPGLDPRRIVVAGGSQGGGLTLAVAALAGDRVAAALPDVPFLCHFRRAVQITGEGPYPEIAEYLRWHSRDRVEQTLATLDYFDGVHFAQRATAPVLFSVALMDPICPPSTVYAAYNHYRGEDRTMTVWPFGDHGGGYGSNPPVQLSWLRERGLAPERSVPSVALPDV</sequence>
<organism evidence="2 3">
    <name type="scientific">Streptomyces coeruleoprunus</name>
    <dbReference type="NCBI Taxonomy" id="285563"/>
    <lineage>
        <taxon>Bacteria</taxon>
        <taxon>Bacillati</taxon>
        <taxon>Actinomycetota</taxon>
        <taxon>Actinomycetes</taxon>
        <taxon>Kitasatosporales</taxon>
        <taxon>Streptomycetaceae</taxon>
        <taxon>Streptomyces</taxon>
    </lineage>
</organism>
<dbReference type="EMBL" id="JBHSJD010000002">
    <property type="protein sequence ID" value="MFC5021650.1"/>
    <property type="molecule type" value="Genomic_DNA"/>
</dbReference>
<evidence type="ECO:0000313" key="3">
    <source>
        <dbReference type="Proteomes" id="UP001595829"/>
    </source>
</evidence>
<dbReference type="Proteomes" id="UP001595829">
    <property type="component" value="Unassembled WGS sequence"/>
</dbReference>
<accession>A0ABV9XBL5</accession>
<evidence type="ECO:0000259" key="1">
    <source>
        <dbReference type="Pfam" id="PF05448"/>
    </source>
</evidence>